<proteinExistence type="predicted"/>
<evidence type="ECO:0000313" key="1">
    <source>
        <dbReference type="EMBL" id="ABL00144.1"/>
    </source>
</evidence>
<sequence>MGINALPSPPLVDALPPLSSPPPLNLCFQSACSGRQVAGCAPHRQGYACSNAAATTTHHFENVRLLYRQSRTAPAHN</sequence>
<gene>
    <name evidence="1" type="ordered locus">Ppro_2539</name>
</gene>
<dbReference type="KEGG" id="ppd:Ppro_2539"/>
<dbReference type="HOGENOM" id="CLU_2634931_0_0_7"/>
<name>A1AS23_PELPD</name>
<evidence type="ECO:0000313" key="2">
    <source>
        <dbReference type="Proteomes" id="UP000006732"/>
    </source>
</evidence>
<accession>A1AS23</accession>
<protein>
    <submittedName>
        <fullName evidence="1">Uncharacterized protein</fullName>
    </submittedName>
</protein>
<dbReference type="Proteomes" id="UP000006732">
    <property type="component" value="Chromosome"/>
</dbReference>
<dbReference type="AlphaFoldDB" id="A1AS23"/>
<dbReference type="STRING" id="338966.Ppro_2539"/>
<organism evidence="1 2">
    <name type="scientific">Pelobacter propionicus (strain DSM 2379 / NBRC 103807 / OttBd1)</name>
    <dbReference type="NCBI Taxonomy" id="338966"/>
    <lineage>
        <taxon>Bacteria</taxon>
        <taxon>Pseudomonadati</taxon>
        <taxon>Thermodesulfobacteriota</taxon>
        <taxon>Desulfuromonadia</taxon>
        <taxon>Desulfuromonadales</taxon>
        <taxon>Desulfuromonadaceae</taxon>
        <taxon>Pelobacter</taxon>
    </lineage>
</organism>
<reference evidence="1 2" key="1">
    <citation type="submission" date="2006-10" db="EMBL/GenBank/DDBJ databases">
        <title>Complete sequence of chromosome of Pelobacter propionicus DSM 2379.</title>
        <authorList>
            <consortium name="US DOE Joint Genome Institute"/>
            <person name="Copeland A."/>
            <person name="Lucas S."/>
            <person name="Lapidus A."/>
            <person name="Barry K."/>
            <person name="Detter J.C."/>
            <person name="Glavina del Rio T."/>
            <person name="Hammon N."/>
            <person name="Israni S."/>
            <person name="Dalin E."/>
            <person name="Tice H."/>
            <person name="Pitluck S."/>
            <person name="Saunders E."/>
            <person name="Brettin T."/>
            <person name="Bruce D."/>
            <person name="Han C."/>
            <person name="Tapia R."/>
            <person name="Schmutz J."/>
            <person name="Larimer F."/>
            <person name="Land M."/>
            <person name="Hauser L."/>
            <person name="Kyrpides N."/>
            <person name="Kim E."/>
            <person name="Lovley D."/>
            <person name="Richardson P."/>
        </authorList>
    </citation>
    <scope>NUCLEOTIDE SEQUENCE [LARGE SCALE GENOMIC DNA]</scope>
    <source>
        <strain evidence="2">DSM 2379 / NBRC 103807 / OttBd1</strain>
    </source>
</reference>
<keyword evidence="2" id="KW-1185">Reference proteome</keyword>
<dbReference type="EMBL" id="CP000482">
    <property type="protein sequence ID" value="ABL00144.1"/>
    <property type="molecule type" value="Genomic_DNA"/>
</dbReference>